<name>A0A1I0GU92_9BACT</name>
<proteinExistence type="predicted"/>
<accession>A0A1I0GU92</accession>
<sequence length="66" mass="7475">MEIKDLKDFCLSTWFFCLVLSLKSAVAFPQDCVTNVTLISVTEHENCCKVTMLCNVALKHNRAFCT</sequence>
<dbReference type="AlphaFoldDB" id="A0A1I0GU92"/>
<protein>
    <submittedName>
        <fullName evidence="1">Uncharacterized protein</fullName>
    </submittedName>
</protein>
<dbReference type="Proteomes" id="UP000181981">
    <property type="component" value="Unassembled WGS sequence"/>
</dbReference>
<gene>
    <name evidence="1" type="ORF">SAMN05444285_12191</name>
</gene>
<evidence type="ECO:0000313" key="2">
    <source>
        <dbReference type="Proteomes" id="UP000181981"/>
    </source>
</evidence>
<reference evidence="1 2" key="1">
    <citation type="submission" date="2016-10" db="EMBL/GenBank/DDBJ databases">
        <authorList>
            <person name="de Groot N.N."/>
        </authorList>
    </citation>
    <scope>NUCLEOTIDE SEQUENCE [LARGE SCALE GENOMIC DNA]</scope>
    <source>
        <strain evidence="1 2">DSM 25947</strain>
    </source>
</reference>
<organism evidence="1 2">
    <name type="scientific">Draconibacterium orientale</name>
    <dbReference type="NCBI Taxonomy" id="1168034"/>
    <lineage>
        <taxon>Bacteria</taxon>
        <taxon>Pseudomonadati</taxon>
        <taxon>Bacteroidota</taxon>
        <taxon>Bacteroidia</taxon>
        <taxon>Marinilabiliales</taxon>
        <taxon>Prolixibacteraceae</taxon>
        <taxon>Draconibacterium</taxon>
    </lineage>
</organism>
<dbReference type="EMBL" id="FOHT01000021">
    <property type="protein sequence ID" value="SET73954.1"/>
    <property type="molecule type" value="Genomic_DNA"/>
</dbReference>
<evidence type="ECO:0000313" key="1">
    <source>
        <dbReference type="EMBL" id="SET73954.1"/>
    </source>
</evidence>